<evidence type="ECO:0008006" key="4">
    <source>
        <dbReference type="Google" id="ProtNLM"/>
    </source>
</evidence>
<evidence type="ECO:0000256" key="1">
    <source>
        <dbReference type="SAM" id="Phobius"/>
    </source>
</evidence>
<proteinExistence type="predicted"/>
<feature type="transmembrane region" description="Helical" evidence="1">
    <location>
        <begin position="14"/>
        <end position="36"/>
    </location>
</feature>
<evidence type="ECO:0000313" key="3">
    <source>
        <dbReference type="Proteomes" id="UP001208567"/>
    </source>
</evidence>
<feature type="transmembrane region" description="Helical" evidence="1">
    <location>
        <begin position="56"/>
        <end position="82"/>
    </location>
</feature>
<keyword evidence="1" id="KW-0812">Transmembrane</keyword>
<evidence type="ECO:0000313" key="2">
    <source>
        <dbReference type="EMBL" id="GLC30697.1"/>
    </source>
</evidence>
<dbReference type="Pfam" id="PF01944">
    <property type="entry name" value="SpoIIM"/>
    <property type="match status" value="1"/>
</dbReference>
<keyword evidence="1" id="KW-0472">Membrane</keyword>
<gene>
    <name evidence="2" type="ORF">bsdE14_21070</name>
</gene>
<dbReference type="InterPro" id="IPR002798">
    <property type="entry name" value="SpoIIM-like"/>
</dbReference>
<keyword evidence="3" id="KW-1185">Reference proteome</keyword>
<comment type="caution">
    <text evidence="2">The sequence shown here is derived from an EMBL/GenBank/DDBJ whole genome shotgun (WGS) entry which is preliminary data.</text>
</comment>
<accession>A0ABQ5N672</accession>
<reference evidence="2 3" key="1">
    <citation type="journal article" date="2024" name="Int. J. Syst. Evol. Microbiol.">
        <title>Clostridium omnivorum sp. nov., isolated from anoxic soil under the treatment of reductive soil disinfestation.</title>
        <authorList>
            <person name="Ueki A."/>
            <person name="Tonouchi A."/>
            <person name="Kaku N."/>
            <person name="Honma S."/>
            <person name="Ueki K."/>
        </authorList>
    </citation>
    <scope>NUCLEOTIDE SEQUENCE [LARGE SCALE GENOMIC DNA]</scope>
    <source>
        <strain evidence="2 3">E14</strain>
    </source>
</reference>
<dbReference type="EMBL" id="BRXR01000001">
    <property type="protein sequence ID" value="GLC30697.1"/>
    <property type="molecule type" value="Genomic_DNA"/>
</dbReference>
<organism evidence="2 3">
    <name type="scientific">Clostridium omnivorum</name>
    <dbReference type="NCBI Taxonomy" id="1604902"/>
    <lineage>
        <taxon>Bacteria</taxon>
        <taxon>Bacillati</taxon>
        <taxon>Bacillota</taxon>
        <taxon>Clostridia</taxon>
        <taxon>Eubacteriales</taxon>
        <taxon>Clostridiaceae</taxon>
        <taxon>Clostridium</taxon>
    </lineage>
</organism>
<dbReference type="RefSeq" id="WP_264849976.1">
    <property type="nucleotide sequence ID" value="NZ_BRXR01000001.1"/>
</dbReference>
<dbReference type="Proteomes" id="UP001208567">
    <property type="component" value="Unassembled WGS sequence"/>
</dbReference>
<feature type="transmembrane region" description="Helical" evidence="1">
    <location>
        <begin position="156"/>
        <end position="179"/>
    </location>
</feature>
<name>A0ABQ5N672_9CLOT</name>
<protein>
    <recommendedName>
        <fullName evidence="4">Stage II sporulation protein M</fullName>
    </recommendedName>
</protein>
<keyword evidence="1" id="KW-1133">Transmembrane helix</keyword>
<sequence length="184" mass="20829">MSTIYKMLKNNKRVLVFPIVIWVTFTVISLCDVYSLKGNFTTINLNVANLKWSELFFHNASSAILMILLGNLTFGIASSLMLLYNAYLTSASIYYVYLNSGSIIYSVLLIFTHGLIEILAISLAFLLSTSTLRKFINKRYNAKKFYINSVSEKMSIFITILTLLLFAAIIEANISFLVAKQFIK</sequence>